<dbReference type="Pfam" id="PF00015">
    <property type="entry name" value="MCPsignal"/>
    <property type="match status" value="1"/>
</dbReference>
<organism evidence="5 6">
    <name type="scientific">Orenia metallireducens</name>
    <dbReference type="NCBI Taxonomy" id="1413210"/>
    <lineage>
        <taxon>Bacteria</taxon>
        <taxon>Bacillati</taxon>
        <taxon>Bacillota</taxon>
        <taxon>Clostridia</taxon>
        <taxon>Halanaerobiales</taxon>
        <taxon>Halobacteroidaceae</taxon>
        <taxon>Orenia</taxon>
    </lineage>
</organism>
<evidence type="ECO:0000256" key="1">
    <source>
        <dbReference type="ARBA" id="ARBA00023224"/>
    </source>
</evidence>
<reference evidence="6" key="1">
    <citation type="submission" date="2016-07" db="EMBL/GenBank/DDBJ databases">
        <authorList>
            <person name="Florea S."/>
            <person name="Webb J.S."/>
            <person name="Jaromczyk J."/>
            <person name="Schardl C.L."/>
        </authorList>
    </citation>
    <scope>NUCLEOTIDE SEQUENCE [LARGE SCALE GENOMIC DNA]</scope>
    <source>
        <strain evidence="6">Z6</strain>
    </source>
</reference>
<dbReference type="Proteomes" id="UP000093514">
    <property type="component" value="Unassembled WGS sequence"/>
</dbReference>
<evidence type="ECO:0000259" key="4">
    <source>
        <dbReference type="PROSITE" id="PS50111"/>
    </source>
</evidence>
<name>A0A1C0ADI5_9FIRM</name>
<proteinExistence type="predicted"/>
<dbReference type="SMART" id="SM00283">
    <property type="entry name" value="MA"/>
    <property type="match status" value="1"/>
</dbReference>
<keyword evidence="3" id="KW-1133">Transmembrane helix</keyword>
<dbReference type="PROSITE" id="PS50111">
    <property type="entry name" value="CHEMOTAXIS_TRANSDUC_2"/>
    <property type="match status" value="1"/>
</dbReference>
<feature type="transmembrane region" description="Helical" evidence="3">
    <location>
        <begin position="192"/>
        <end position="210"/>
    </location>
</feature>
<dbReference type="GO" id="GO:0007165">
    <property type="term" value="P:signal transduction"/>
    <property type="evidence" value="ECO:0007669"/>
    <property type="project" value="UniProtKB-KW"/>
</dbReference>
<dbReference type="OrthoDB" id="2125630at2"/>
<feature type="domain" description="Methyl-accepting transducer" evidence="4">
    <location>
        <begin position="245"/>
        <end position="482"/>
    </location>
</feature>
<evidence type="ECO:0000313" key="5">
    <source>
        <dbReference type="EMBL" id="OCL28744.1"/>
    </source>
</evidence>
<dbReference type="AlphaFoldDB" id="A0A1C0ADI5"/>
<accession>A0A1C0ADI5</accession>
<evidence type="ECO:0000313" key="6">
    <source>
        <dbReference type="Proteomes" id="UP000093514"/>
    </source>
</evidence>
<keyword evidence="1 2" id="KW-0807">Transducer</keyword>
<protein>
    <recommendedName>
        <fullName evidence="4">Methyl-accepting transducer domain-containing protein</fullName>
    </recommendedName>
</protein>
<feature type="transmembrane region" description="Helical" evidence="3">
    <location>
        <begin position="20"/>
        <end position="44"/>
    </location>
</feature>
<reference evidence="5 6" key="2">
    <citation type="submission" date="2016-08" db="EMBL/GenBank/DDBJ databases">
        <title>Orenia metallireducens sp. nov. strain Z6, a Novel Metal-reducing Firmicute from the Deep Subsurface.</title>
        <authorList>
            <person name="Maxim B.I."/>
            <person name="Kenneth K."/>
            <person name="Flynn T.M."/>
            <person name="Oloughlin E.J."/>
            <person name="Locke R.A."/>
            <person name="Weber J.R."/>
            <person name="Egan S.M."/>
            <person name="Mackie R.I."/>
            <person name="Cann I.K."/>
        </authorList>
    </citation>
    <scope>NUCLEOTIDE SEQUENCE [LARGE SCALE GENOMIC DNA]</scope>
    <source>
        <strain evidence="5 6">Z6</strain>
    </source>
</reference>
<dbReference type="SUPFAM" id="SSF58104">
    <property type="entry name" value="Methyl-accepting chemotaxis protein (MCP) signaling domain"/>
    <property type="match status" value="1"/>
</dbReference>
<comment type="caution">
    <text evidence="5">The sequence shown here is derived from an EMBL/GenBank/DDBJ whole genome shotgun (WGS) entry which is preliminary data.</text>
</comment>
<keyword evidence="3" id="KW-0472">Membrane</keyword>
<sequence>MKIIKRLKSLKSLKRSNFTIFSEVRLAFILLLVIIICMGTFIFYDTNKINNEVEDLKEEIIPMVQLDKELSNNLVSRQKRIYAWNSGLGGLSLGQNTIETEILDLKSYLKTDEEINIIDDLAKLNLEVKNKMIKLDKTLTNGLERKAYLREIDKLNFKIDIAFAKLNTYIWNNLEKKINIITNSTYSIKLRIILMTIINLLIGLILGIIINKHINKVTSNIRTETKEAALKSKTITHSATKMKEISDFVGQQVTKASEFIKVLMLGNENLSIAVKEVSIAINQMAAGIGDLAEKSEEVSKVGKDTYHLFQNTQSKIEWGNRIINQTVEDMKKLQMSINKISEISNKIMKITEQTNLLALNAAIEASRAGKYGQGFTVVAEEIKSLADESKTATGEVKIIVDEIETVAKQTLSNMTAEDSSTDNSIINLFVEINNLSKEVSEKMAQVIDLSEEQLAFNEQAEASSQEISASSEESLAQTEEVCSFADNMEEIIFELTEFNSKLHSKIEEQVDSSQQQLELINKVVQANTKLKKN</sequence>
<dbReference type="PANTHER" id="PTHR32089">
    <property type="entry name" value="METHYL-ACCEPTING CHEMOTAXIS PROTEIN MCPB"/>
    <property type="match status" value="1"/>
</dbReference>
<dbReference type="Gene3D" id="1.10.287.950">
    <property type="entry name" value="Methyl-accepting chemotaxis protein"/>
    <property type="match status" value="1"/>
</dbReference>
<keyword evidence="3" id="KW-0812">Transmembrane</keyword>
<dbReference type="InterPro" id="IPR004089">
    <property type="entry name" value="MCPsignal_dom"/>
</dbReference>
<dbReference type="EMBL" id="LWDV01000002">
    <property type="protein sequence ID" value="OCL28744.1"/>
    <property type="molecule type" value="Genomic_DNA"/>
</dbReference>
<keyword evidence="6" id="KW-1185">Reference proteome</keyword>
<dbReference type="GO" id="GO:0016020">
    <property type="term" value="C:membrane"/>
    <property type="evidence" value="ECO:0007669"/>
    <property type="project" value="InterPro"/>
</dbReference>
<dbReference type="PANTHER" id="PTHR32089:SF112">
    <property type="entry name" value="LYSOZYME-LIKE PROTEIN-RELATED"/>
    <property type="match status" value="1"/>
</dbReference>
<gene>
    <name evidence="5" type="ORF">U472_00030</name>
</gene>
<dbReference type="RefSeq" id="WP_068714241.1">
    <property type="nucleotide sequence ID" value="NZ_LWDV01000002.1"/>
</dbReference>
<evidence type="ECO:0000256" key="2">
    <source>
        <dbReference type="PROSITE-ProRule" id="PRU00284"/>
    </source>
</evidence>
<evidence type="ECO:0000256" key="3">
    <source>
        <dbReference type="SAM" id="Phobius"/>
    </source>
</evidence>